<protein>
    <submittedName>
        <fullName evidence="2">SMC domain protein</fullName>
    </submittedName>
</protein>
<dbReference type="InterPro" id="IPR027417">
    <property type="entry name" value="P-loop_NTPase"/>
</dbReference>
<dbReference type="STRING" id="530564.Psta_2267"/>
<accession>D2R2U7</accession>
<gene>
    <name evidence="2" type="ordered locus">Psta_2267</name>
</gene>
<dbReference type="AlphaFoldDB" id="D2R2U7"/>
<reference evidence="2 3" key="1">
    <citation type="journal article" date="2009" name="Stand. Genomic Sci.">
        <title>Complete genome sequence of Pirellula staleyi type strain (ATCC 27377).</title>
        <authorList>
            <person name="Clum A."/>
            <person name="Tindall B.J."/>
            <person name="Sikorski J."/>
            <person name="Ivanova N."/>
            <person name="Mavrommatis K."/>
            <person name="Lucas S."/>
            <person name="Glavina del Rio T."/>
            <person name="Nolan M."/>
            <person name="Chen F."/>
            <person name="Tice H."/>
            <person name="Pitluck S."/>
            <person name="Cheng J.F."/>
            <person name="Chertkov O."/>
            <person name="Brettin T."/>
            <person name="Han C."/>
            <person name="Detter J.C."/>
            <person name="Kuske C."/>
            <person name="Bruce D."/>
            <person name="Goodwin L."/>
            <person name="Ovchinikova G."/>
            <person name="Pati A."/>
            <person name="Mikhailova N."/>
            <person name="Chen A."/>
            <person name="Palaniappan K."/>
            <person name="Land M."/>
            <person name="Hauser L."/>
            <person name="Chang Y.J."/>
            <person name="Jeffries C.D."/>
            <person name="Chain P."/>
            <person name="Rohde M."/>
            <person name="Goker M."/>
            <person name="Bristow J."/>
            <person name="Eisen J.A."/>
            <person name="Markowitz V."/>
            <person name="Hugenholtz P."/>
            <person name="Kyrpides N.C."/>
            <person name="Klenk H.P."/>
            <person name="Lapidus A."/>
        </authorList>
    </citation>
    <scope>NUCLEOTIDE SEQUENCE [LARGE SCALE GENOMIC DNA]</scope>
    <source>
        <strain evidence="3">ATCC 27377 / DSM 6068 / ICPB 4128</strain>
    </source>
</reference>
<dbReference type="eggNOG" id="COG0419">
    <property type="taxonomic scope" value="Bacteria"/>
</dbReference>
<feature type="coiled-coil region" evidence="1">
    <location>
        <begin position="517"/>
        <end position="630"/>
    </location>
</feature>
<dbReference type="SUPFAM" id="SSF52540">
    <property type="entry name" value="P-loop containing nucleoside triphosphate hydrolases"/>
    <property type="match status" value="1"/>
</dbReference>
<dbReference type="HOGENOM" id="CLU_015046_0_0_0"/>
<dbReference type="EMBL" id="CP001848">
    <property type="protein sequence ID" value="ADB16937.1"/>
    <property type="molecule type" value="Genomic_DNA"/>
</dbReference>
<dbReference type="PANTHER" id="PTHR32114:SF2">
    <property type="entry name" value="ABC TRANSPORTER ABCH.3"/>
    <property type="match status" value="1"/>
</dbReference>
<keyword evidence="3" id="KW-1185">Reference proteome</keyword>
<feature type="coiled-coil region" evidence="1">
    <location>
        <begin position="208"/>
        <end position="349"/>
    </location>
</feature>
<evidence type="ECO:0000256" key="1">
    <source>
        <dbReference type="SAM" id="Coils"/>
    </source>
</evidence>
<proteinExistence type="predicted"/>
<dbReference type="OrthoDB" id="9764467at2"/>
<dbReference type="Gene3D" id="3.40.50.300">
    <property type="entry name" value="P-loop containing nucleotide triphosphate hydrolases"/>
    <property type="match status" value="2"/>
</dbReference>
<dbReference type="KEGG" id="psl:Psta_2267"/>
<keyword evidence="1" id="KW-0175">Coiled coil</keyword>
<evidence type="ECO:0000313" key="2">
    <source>
        <dbReference type="EMBL" id="ADB16937.1"/>
    </source>
</evidence>
<evidence type="ECO:0000313" key="3">
    <source>
        <dbReference type="Proteomes" id="UP000001887"/>
    </source>
</evidence>
<dbReference type="GO" id="GO:0016887">
    <property type="term" value="F:ATP hydrolysis activity"/>
    <property type="evidence" value="ECO:0007669"/>
    <property type="project" value="InterPro"/>
</dbReference>
<organism evidence="2 3">
    <name type="scientific">Pirellula staleyi (strain ATCC 27377 / DSM 6068 / ICPB 4128)</name>
    <name type="common">Pirella staleyi</name>
    <dbReference type="NCBI Taxonomy" id="530564"/>
    <lineage>
        <taxon>Bacteria</taxon>
        <taxon>Pseudomonadati</taxon>
        <taxon>Planctomycetota</taxon>
        <taxon>Planctomycetia</taxon>
        <taxon>Pirellulales</taxon>
        <taxon>Pirellulaceae</taxon>
        <taxon>Pirellula</taxon>
    </lineage>
</organism>
<dbReference type="GO" id="GO:0006302">
    <property type="term" value="P:double-strand break repair"/>
    <property type="evidence" value="ECO:0007669"/>
    <property type="project" value="InterPro"/>
</dbReference>
<dbReference type="PANTHER" id="PTHR32114">
    <property type="entry name" value="ABC TRANSPORTER ABCH.3"/>
    <property type="match status" value="1"/>
</dbReference>
<sequence length="909" mass="100616">MMIRSIRVANWKSLVLPVVLDELAPGINVIHGANGAGKSTIVGALVHAAFENHSSDKESTRAMVPWGRSLGPQVLLEFEIGTARYRAEKQFIAQRRASLTKLEHGQWQPLAEGKQADLKIRELFDGDTTEKSSSSLQHWGIAQLLWAPQDQLALTHVSASTIDAMRSSLESQLADPVTATVQKACESLYAKSFTEKGALKSGKLAPAVVGLEAELRTVAEEIAKYREKLAEFDHLSTSIQQLRIDRGEAQQKLAERKQRQHLLIQAVEQYTQLLAQKTQQESASKIAQNEYKQLEQMLASIQTLRAQLVLEREQLSEAALQTPTWRAQLDELTASEKQLAGEVDNLRAAWKILAERSQISSEVADLIRLRDSLAPQQQTIDEARALQERSAALQAELKELPSPSTKEIDELDKLLRTYEQLRTQRDAALFHLEIKAEQQLDIEPIQAFDLATKRLEAGASHTWRGSPEVAIRLPGIGTFRVSGPATSAADVQVKLDATEGAIRVKETALGSRDVAQLRVLAEQAANLARDVAGLKSNLSALLRGSSLADLEKKLRVDQQKLESILTKYPAWRDSIPDPQALAQSLSDEKKQLDEQIASAEKRHRAVAEEISQLKQKIALAESSQKTLEKSVEAKNGQLAALLADGLSDAAREEKKDELMLVWARAREKLKEATTQLEQLGSDPRAELKQLDLDVQQLTAAERQIDSHLIVATTKMEGLTDESLYTRLSQCEERAASLRTIVEEERLKLDAIKLLRQTMLEQQASMLRTLAAPIAHRAVGYLERMGLRKVSSIAIGDDFLLQGVVPGEHGAEVESELLSSGEQEQVHLAMRLAMAEIVAGEERQLLVLDDVLVATDASRLAAIKQILVELSKRFQILLFTCHGERYRDITGAKQIDLEELKRVPAPAAAL</sequence>
<name>D2R2U7_PIRSD</name>
<dbReference type="Proteomes" id="UP000001887">
    <property type="component" value="Chromosome"/>
</dbReference>